<organism evidence="1 2">
    <name type="scientific">Enhygromyxa salina</name>
    <dbReference type="NCBI Taxonomy" id="215803"/>
    <lineage>
        <taxon>Bacteria</taxon>
        <taxon>Pseudomonadati</taxon>
        <taxon>Myxococcota</taxon>
        <taxon>Polyangia</taxon>
        <taxon>Nannocystales</taxon>
        <taxon>Nannocystaceae</taxon>
        <taxon>Enhygromyxa</taxon>
    </lineage>
</organism>
<comment type="caution">
    <text evidence="1">The sequence shown here is derived from an EMBL/GenBank/DDBJ whole genome shotgun (WGS) entry which is preliminary data.</text>
</comment>
<dbReference type="EMBL" id="PVNL01000110">
    <property type="protein sequence ID" value="PRQ03137.1"/>
    <property type="molecule type" value="Genomic_DNA"/>
</dbReference>
<protein>
    <submittedName>
        <fullName evidence="1">Uncharacterized protein</fullName>
    </submittedName>
</protein>
<dbReference type="OrthoDB" id="9947056at2"/>
<proteinExistence type="predicted"/>
<accession>A0A2S9YDE5</accession>
<gene>
    <name evidence="1" type="ORF">ENSA7_54080</name>
</gene>
<name>A0A2S9YDE5_9BACT</name>
<sequence>MLQQITLHTFANNHEWEQVDSYWGSPFYFWERSGVRIDPPVQVRVRVLGKIVEESTNGRAQIGGFSSMFVQIVEARGRKGETIRVSIGEPLSADDD</sequence>
<evidence type="ECO:0000313" key="1">
    <source>
        <dbReference type="EMBL" id="PRQ03137.1"/>
    </source>
</evidence>
<dbReference type="AlphaFoldDB" id="A0A2S9YDE5"/>
<reference evidence="1 2" key="1">
    <citation type="submission" date="2018-03" db="EMBL/GenBank/DDBJ databases">
        <title>Draft Genome Sequences of the Obligatory Marine Myxobacteria Enhygromyxa salina SWB007.</title>
        <authorList>
            <person name="Poehlein A."/>
            <person name="Moghaddam J.A."/>
            <person name="Harms H."/>
            <person name="Alanjari M."/>
            <person name="Koenig G.M."/>
            <person name="Daniel R."/>
            <person name="Schaeberle T.F."/>
        </authorList>
    </citation>
    <scope>NUCLEOTIDE SEQUENCE [LARGE SCALE GENOMIC DNA]</scope>
    <source>
        <strain evidence="1 2">SWB007</strain>
    </source>
</reference>
<dbReference type="RefSeq" id="WP_106092291.1">
    <property type="nucleotide sequence ID" value="NZ_PVNL01000110.1"/>
</dbReference>
<evidence type="ECO:0000313" key="2">
    <source>
        <dbReference type="Proteomes" id="UP000238823"/>
    </source>
</evidence>
<dbReference type="Proteomes" id="UP000238823">
    <property type="component" value="Unassembled WGS sequence"/>
</dbReference>